<feature type="compositionally biased region" description="Acidic residues" evidence="1">
    <location>
        <begin position="234"/>
        <end position="246"/>
    </location>
</feature>
<dbReference type="RefSeq" id="WP_284030590.1">
    <property type="nucleotide sequence ID" value="NZ_CP126154.1"/>
</dbReference>
<keyword evidence="2" id="KW-1133">Transmembrane helix</keyword>
<feature type="region of interest" description="Disordered" evidence="1">
    <location>
        <begin position="223"/>
        <end position="275"/>
    </location>
</feature>
<evidence type="ECO:0000256" key="2">
    <source>
        <dbReference type="SAM" id="Phobius"/>
    </source>
</evidence>
<accession>A0ABD5W9S4</accession>
<feature type="transmembrane region" description="Helical" evidence="2">
    <location>
        <begin position="47"/>
        <end position="66"/>
    </location>
</feature>
<gene>
    <name evidence="4" type="ORF">ACFQL9_08470</name>
</gene>
<comment type="caution">
    <text evidence="4">The sequence shown here is derived from an EMBL/GenBank/DDBJ whole genome shotgun (WGS) entry which is preliminary data.</text>
</comment>
<keyword evidence="5" id="KW-1185">Reference proteome</keyword>
<evidence type="ECO:0000313" key="4">
    <source>
        <dbReference type="EMBL" id="MFC7069673.1"/>
    </source>
</evidence>
<sequence length="275" mass="29886">MSLVGKLVDAVSDNLRTLIAVGGGYVLAVETAIIDAGYPALPSLPEWWGIGALAGIGVVVVSWFVGDKLADLLPDPPGHFIVALDETTDIGLGVWELNDQAWEELEVKQGTLYPWTDSALDTYEARIYNPETNTAVANWREAVPASRVLGETEESAVRALVSELRDQYEEDARHARALRRRFPSILRRLDAKRAVDQNAALEGHIAPSFGEDSIDDVIREELPEESLPSHLADEDGDDTEETDDGAGELVSFDLLDDGEALEPVTPVRNDGGTVE</sequence>
<organism evidence="4 5">
    <name type="scientific">Halobaculum lipolyticum</name>
    <dbReference type="NCBI Taxonomy" id="3032001"/>
    <lineage>
        <taxon>Archaea</taxon>
        <taxon>Methanobacteriati</taxon>
        <taxon>Methanobacteriota</taxon>
        <taxon>Stenosarchaea group</taxon>
        <taxon>Halobacteria</taxon>
        <taxon>Halobacteriales</taxon>
        <taxon>Haloferacaceae</taxon>
        <taxon>Halobaculum</taxon>
    </lineage>
</organism>
<keyword evidence="2" id="KW-0472">Membrane</keyword>
<dbReference type="EMBL" id="JBHTAH010000005">
    <property type="protein sequence ID" value="MFC7069673.1"/>
    <property type="molecule type" value="Genomic_DNA"/>
</dbReference>
<reference evidence="4 5" key="1">
    <citation type="journal article" date="2019" name="Int. J. Syst. Evol. Microbiol.">
        <title>The Global Catalogue of Microorganisms (GCM) 10K type strain sequencing project: providing services to taxonomists for standard genome sequencing and annotation.</title>
        <authorList>
            <consortium name="The Broad Institute Genomics Platform"/>
            <consortium name="The Broad Institute Genome Sequencing Center for Infectious Disease"/>
            <person name="Wu L."/>
            <person name="Ma J."/>
        </authorList>
    </citation>
    <scope>NUCLEOTIDE SEQUENCE [LARGE SCALE GENOMIC DNA]</scope>
    <source>
        <strain evidence="4 5">DT31</strain>
    </source>
</reference>
<evidence type="ECO:0000256" key="1">
    <source>
        <dbReference type="SAM" id="MobiDB-lite"/>
    </source>
</evidence>
<dbReference type="InterPro" id="IPR058439">
    <property type="entry name" value="DUF8126"/>
</dbReference>
<dbReference type="InterPro" id="IPR058438">
    <property type="entry name" value="DUF8125"/>
</dbReference>
<evidence type="ECO:0000259" key="3">
    <source>
        <dbReference type="Pfam" id="PF26447"/>
    </source>
</evidence>
<feature type="domain" description="DUF8125" evidence="3">
    <location>
        <begin position="158"/>
        <end position="228"/>
    </location>
</feature>
<evidence type="ECO:0000313" key="5">
    <source>
        <dbReference type="Proteomes" id="UP001596461"/>
    </source>
</evidence>
<dbReference type="Proteomes" id="UP001596461">
    <property type="component" value="Unassembled WGS sequence"/>
</dbReference>
<keyword evidence="2" id="KW-0812">Transmembrane</keyword>
<protein>
    <recommendedName>
        <fullName evidence="3">DUF8125 domain-containing protein</fullName>
    </recommendedName>
</protein>
<dbReference type="GeneID" id="81125427"/>
<dbReference type="Pfam" id="PF26446">
    <property type="entry name" value="DUF8125"/>
    <property type="match status" value="1"/>
</dbReference>
<name>A0ABD5W9S4_9EURY</name>
<proteinExistence type="predicted"/>
<dbReference type="AlphaFoldDB" id="A0ABD5W9S4"/>
<dbReference type="Pfam" id="PF26447">
    <property type="entry name" value="DUF8126"/>
    <property type="match status" value="1"/>
</dbReference>